<dbReference type="Pfam" id="PF00111">
    <property type="entry name" value="Fer2"/>
    <property type="match status" value="1"/>
</dbReference>
<keyword evidence="3" id="KW-0479">Metal-binding</keyword>
<gene>
    <name evidence="9" type="primary">yeaX</name>
    <name evidence="9" type="ORF">LMG3431_02731</name>
</gene>
<organism evidence="9 10">
    <name type="scientific">Achromobacter pestifer</name>
    <dbReference type="NCBI Taxonomy" id="1353889"/>
    <lineage>
        <taxon>Bacteria</taxon>
        <taxon>Pseudomonadati</taxon>
        <taxon>Pseudomonadota</taxon>
        <taxon>Betaproteobacteria</taxon>
        <taxon>Burkholderiales</taxon>
        <taxon>Alcaligenaceae</taxon>
        <taxon>Achromobacter</taxon>
    </lineage>
</organism>
<dbReference type="SUPFAM" id="SSF52343">
    <property type="entry name" value="Ferredoxin reductase-like, C-terminal NADP-linked domain"/>
    <property type="match status" value="1"/>
</dbReference>
<accession>A0A6S6YYP8</accession>
<dbReference type="InterPro" id="IPR050415">
    <property type="entry name" value="MRET"/>
</dbReference>
<keyword evidence="2" id="KW-0001">2Fe-2S</keyword>
<keyword evidence="10" id="KW-1185">Reference proteome</keyword>
<dbReference type="PRINTS" id="PR00409">
    <property type="entry name" value="PHDIOXRDTASE"/>
</dbReference>
<dbReference type="InterPro" id="IPR017938">
    <property type="entry name" value="Riboflavin_synthase-like_b-brl"/>
</dbReference>
<evidence type="ECO:0000259" key="8">
    <source>
        <dbReference type="PROSITE" id="PS51384"/>
    </source>
</evidence>
<sequence>MRPLIISRIIREAEGVRGVLLRSPDGADLPAYAAGAHVDVELGNGLIRQYSLCGDPAKRDVYRLGIGLAAESRGGSRHVHDMLREGDLLNVGDPRQLFGLHAEAASHCFIAGGIGITPILGMILACEQRQETWHLLYCARSRGHAAYLHELSPYGNRVRLHFDDEQGGTRCDLDTHLAETLQPASHVYCCGPAPLMDAVASACERRHLPAAHLHVERFSAPPATAKAGQTDAGFTLVLARSGGRYDVPEEKSVLEVLEAAGIAWPHACREGLCRSCEAGVLSGQVDHRDYVLSDEERASNRSMMVCVSRGCGTLELDI</sequence>
<dbReference type="PROSITE" id="PS51384">
    <property type="entry name" value="FAD_FR"/>
    <property type="match status" value="1"/>
</dbReference>
<evidence type="ECO:0000259" key="7">
    <source>
        <dbReference type="PROSITE" id="PS51085"/>
    </source>
</evidence>
<dbReference type="Pfam" id="PF00175">
    <property type="entry name" value="NAD_binding_1"/>
    <property type="match status" value="1"/>
</dbReference>
<feature type="domain" description="2Fe-2S ferredoxin-type" evidence="7">
    <location>
        <begin position="232"/>
        <end position="318"/>
    </location>
</feature>
<evidence type="ECO:0000256" key="2">
    <source>
        <dbReference type="ARBA" id="ARBA00022714"/>
    </source>
</evidence>
<evidence type="ECO:0000256" key="5">
    <source>
        <dbReference type="ARBA" id="ARBA00023004"/>
    </source>
</evidence>
<dbReference type="InterPro" id="IPR017927">
    <property type="entry name" value="FAD-bd_FR_type"/>
</dbReference>
<dbReference type="InterPro" id="IPR001433">
    <property type="entry name" value="OxRdtase_FAD/NAD-bd"/>
</dbReference>
<dbReference type="Gene3D" id="3.10.20.30">
    <property type="match status" value="1"/>
</dbReference>
<dbReference type="InterPro" id="IPR039261">
    <property type="entry name" value="FNR_nucleotide-bd"/>
</dbReference>
<dbReference type="InterPro" id="IPR001041">
    <property type="entry name" value="2Fe-2S_ferredoxin-type"/>
</dbReference>
<reference evidence="9 10" key="1">
    <citation type="submission" date="2020-04" db="EMBL/GenBank/DDBJ databases">
        <authorList>
            <person name="De Canck E."/>
        </authorList>
    </citation>
    <scope>NUCLEOTIDE SEQUENCE [LARGE SCALE GENOMIC DNA]</scope>
    <source>
        <strain evidence="9 10">LMG 3431</strain>
    </source>
</reference>
<evidence type="ECO:0000256" key="4">
    <source>
        <dbReference type="ARBA" id="ARBA00023002"/>
    </source>
</evidence>
<dbReference type="EC" id="1.14.13.239" evidence="9"/>
<dbReference type="Gene3D" id="2.40.30.10">
    <property type="entry name" value="Translation factors"/>
    <property type="match status" value="1"/>
</dbReference>
<dbReference type="RefSeq" id="WP_175175020.1">
    <property type="nucleotide sequence ID" value="NZ_CADIJX010000003.1"/>
</dbReference>
<proteinExistence type="predicted"/>
<feature type="domain" description="FAD-binding FR-type" evidence="8">
    <location>
        <begin position="1"/>
        <end position="101"/>
    </location>
</feature>
<keyword evidence="1" id="KW-0285">Flavoprotein</keyword>
<keyword evidence="4 9" id="KW-0560">Oxidoreductase</keyword>
<dbReference type="SUPFAM" id="SSF63380">
    <property type="entry name" value="Riboflavin synthase domain-like"/>
    <property type="match status" value="1"/>
</dbReference>
<evidence type="ECO:0000256" key="1">
    <source>
        <dbReference type="ARBA" id="ARBA00022630"/>
    </source>
</evidence>
<dbReference type="Gene3D" id="3.40.50.80">
    <property type="entry name" value="Nucleotide-binding domain of ferredoxin-NADP reductase (FNR) module"/>
    <property type="match status" value="1"/>
</dbReference>
<dbReference type="Proteomes" id="UP000494108">
    <property type="component" value="Unassembled WGS sequence"/>
</dbReference>
<dbReference type="InterPro" id="IPR036010">
    <property type="entry name" value="2Fe-2S_ferredoxin-like_sf"/>
</dbReference>
<keyword evidence="6" id="KW-0411">Iron-sulfur</keyword>
<dbReference type="GO" id="GO:0051537">
    <property type="term" value="F:2 iron, 2 sulfur cluster binding"/>
    <property type="evidence" value="ECO:0007669"/>
    <property type="project" value="UniProtKB-KW"/>
</dbReference>
<dbReference type="CDD" id="cd06185">
    <property type="entry name" value="PDR_like"/>
    <property type="match status" value="1"/>
</dbReference>
<keyword evidence="9" id="KW-0503">Monooxygenase</keyword>
<evidence type="ECO:0000256" key="3">
    <source>
        <dbReference type="ARBA" id="ARBA00022723"/>
    </source>
</evidence>
<dbReference type="AlphaFoldDB" id="A0A6S6YYP8"/>
<dbReference type="CDD" id="cd00207">
    <property type="entry name" value="fer2"/>
    <property type="match status" value="1"/>
</dbReference>
<dbReference type="PROSITE" id="PS51085">
    <property type="entry name" value="2FE2S_FER_2"/>
    <property type="match status" value="1"/>
</dbReference>
<evidence type="ECO:0000313" key="10">
    <source>
        <dbReference type="Proteomes" id="UP000494108"/>
    </source>
</evidence>
<dbReference type="PANTHER" id="PTHR47354:SF1">
    <property type="entry name" value="CARNITINE MONOOXYGENASE REDUCTASE SUBUNIT"/>
    <property type="match status" value="1"/>
</dbReference>
<dbReference type="GO" id="GO:0046872">
    <property type="term" value="F:metal ion binding"/>
    <property type="evidence" value="ECO:0007669"/>
    <property type="project" value="UniProtKB-KW"/>
</dbReference>
<dbReference type="EMBL" id="CADIJX010000003">
    <property type="protein sequence ID" value="CAB3649317.1"/>
    <property type="molecule type" value="Genomic_DNA"/>
</dbReference>
<dbReference type="PANTHER" id="PTHR47354">
    <property type="entry name" value="NADH OXIDOREDUCTASE HCR"/>
    <property type="match status" value="1"/>
</dbReference>
<dbReference type="InterPro" id="IPR012675">
    <property type="entry name" value="Beta-grasp_dom_sf"/>
</dbReference>
<evidence type="ECO:0000313" key="9">
    <source>
        <dbReference type="EMBL" id="CAB3649317.1"/>
    </source>
</evidence>
<dbReference type="GO" id="GO:0004497">
    <property type="term" value="F:monooxygenase activity"/>
    <property type="evidence" value="ECO:0007669"/>
    <property type="project" value="UniProtKB-KW"/>
</dbReference>
<dbReference type="SUPFAM" id="SSF54292">
    <property type="entry name" value="2Fe-2S ferredoxin-like"/>
    <property type="match status" value="1"/>
</dbReference>
<protein>
    <submittedName>
        <fullName evidence="9">Carnitine monooxygenase reductase subunit</fullName>
        <ecNumber evidence="9">1.14.13.239</ecNumber>
    </submittedName>
</protein>
<evidence type="ECO:0000256" key="6">
    <source>
        <dbReference type="ARBA" id="ARBA00023014"/>
    </source>
</evidence>
<name>A0A6S6YYP8_9BURK</name>
<keyword evidence="5" id="KW-0408">Iron</keyword>